<keyword evidence="2" id="KW-1185">Reference proteome</keyword>
<dbReference type="EMBL" id="JAAIUW010000006">
    <property type="protein sequence ID" value="KAF7828508.1"/>
    <property type="molecule type" value="Genomic_DNA"/>
</dbReference>
<proteinExistence type="predicted"/>
<name>A0A834TU29_9FABA</name>
<dbReference type="AlphaFoldDB" id="A0A834TU29"/>
<protein>
    <submittedName>
        <fullName evidence="1">Uncharacterized protein</fullName>
    </submittedName>
</protein>
<dbReference type="Proteomes" id="UP000634136">
    <property type="component" value="Unassembled WGS sequence"/>
</dbReference>
<reference evidence="1" key="1">
    <citation type="submission" date="2020-09" db="EMBL/GenBank/DDBJ databases">
        <title>Genome-Enabled Discovery of Anthraquinone Biosynthesis in Senna tora.</title>
        <authorList>
            <person name="Kang S.-H."/>
            <person name="Pandey R.P."/>
            <person name="Lee C.-M."/>
            <person name="Sim J.-S."/>
            <person name="Jeong J.-T."/>
            <person name="Choi B.-S."/>
            <person name="Jung M."/>
            <person name="Ginzburg D."/>
            <person name="Zhao K."/>
            <person name="Won S.Y."/>
            <person name="Oh T.-J."/>
            <person name="Yu Y."/>
            <person name="Kim N.-H."/>
            <person name="Lee O.R."/>
            <person name="Lee T.-H."/>
            <person name="Bashyal P."/>
            <person name="Kim T.-S."/>
            <person name="Lee W.-H."/>
            <person name="Kawkins C."/>
            <person name="Kim C.-K."/>
            <person name="Kim J.S."/>
            <person name="Ahn B.O."/>
            <person name="Rhee S.Y."/>
            <person name="Sohng J.K."/>
        </authorList>
    </citation>
    <scope>NUCLEOTIDE SEQUENCE</scope>
    <source>
        <tissue evidence="1">Leaf</tissue>
    </source>
</reference>
<comment type="caution">
    <text evidence="1">The sequence shown here is derived from an EMBL/GenBank/DDBJ whole genome shotgun (WGS) entry which is preliminary data.</text>
</comment>
<gene>
    <name evidence="1" type="ORF">G2W53_019672</name>
</gene>
<organism evidence="1 2">
    <name type="scientific">Senna tora</name>
    <dbReference type="NCBI Taxonomy" id="362788"/>
    <lineage>
        <taxon>Eukaryota</taxon>
        <taxon>Viridiplantae</taxon>
        <taxon>Streptophyta</taxon>
        <taxon>Embryophyta</taxon>
        <taxon>Tracheophyta</taxon>
        <taxon>Spermatophyta</taxon>
        <taxon>Magnoliopsida</taxon>
        <taxon>eudicotyledons</taxon>
        <taxon>Gunneridae</taxon>
        <taxon>Pentapetalae</taxon>
        <taxon>rosids</taxon>
        <taxon>fabids</taxon>
        <taxon>Fabales</taxon>
        <taxon>Fabaceae</taxon>
        <taxon>Caesalpinioideae</taxon>
        <taxon>Cassia clade</taxon>
        <taxon>Senna</taxon>
    </lineage>
</organism>
<sequence length="38" mass="4216">MQVVRVRRYILGIKYIGVGDNTFDVGVTAMRVSAIEMG</sequence>
<evidence type="ECO:0000313" key="2">
    <source>
        <dbReference type="Proteomes" id="UP000634136"/>
    </source>
</evidence>
<evidence type="ECO:0000313" key="1">
    <source>
        <dbReference type="EMBL" id="KAF7828508.1"/>
    </source>
</evidence>
<accession>A0A834TU29</accession>